<accession>A0ABW0KMG4</accession>
<evidence type="ECO:0000313" key="4">
    <source>
        <dbReference type="Proteomes" id="UP001596052"/>
    </source>
</evidence>
<dbReference type="Pfam" id="PF14237">
    <property type="entry name" value="GYF_2"/>
    <property type="match status" value="1"/>
</dbReference>
<comment type="caution">
    <text evidence="3">The sequence shown here is derived from an EMBL/GenBank/DDBJ whole genome shotgun (WGS) entry which is preliminary data.</text>
</comment>
<evidence type="ECO:0000313" key="3">
    <source>
        <dbReference type="EMBL" id="MFC5454565.1"/>
    </source>
</evidence>
<organism evidence="3 4">
    <name type="scientific">Prosthecobacter fluviatilis</name>
    <dbReference type="NCBI Taxonomy" id="445931"/>
    <lineage>
        <taxon>Bacteria</taxon>
        <taxon>Pseudomonadati</taxon>
        <taxon>Verrucomicrobiota</taxon>
        <taxon>Verrucomicrobiia</taxon>
        <taxon>Verrucomicrobiales</taxon>
        <taxon>Verrucomicrobiaceae</taxon>
        <taxon>Prosthecobacter</taxon>
    </lineage>
</organism>
<feature type="domain" description="GYF" evidence="2">
    <location>
        <begin position="3"/>
        <end position="48"/>
    </location>
</feature>
<evidence type="ECO:0000259" key="2">
    <source>
        <dbReference type="Pfam" id="PF14237"/>
    </source>
</evidence>
<dbReference type="RefSeq" id="WP_377164771.1">
    <property type="nucleotide sequence ID" value="NZ_JBHSMQ010000002.1"/>
</dbReference>
<reference evidence="4" key="1">
    <citation type="journal article" date="2019" name="Int. J. Syst. Evol. Microbiol.">
        <title>The Global Catalogue of Microorganisms (GCM) 10K type strain sequencing project: providing services to taxonomists for standard genome sequencing and annotation.</title>
        <authorList>
            <consortium name="The Broad Institute Genomics Platform"/>
            <consortium name="The Broad Institute Genome Sequencing Center for Infectious Disease"/>
            <person name="Wu L."/>
            <person name="Ma J."/>
        </authorList>
    </citation>
    <scope>NUCLEOTIDE SEQUENCE [LARGE SCALE GENOMIC DNA]</scope>
    <source>
        <strain evidence="4">CGMCC 4.1469</strain>
    </source>
</reference>
<dbReference type="Proteomes" id="UP001596052">
    <property type="component" value="Unassembled WGS sequence"/>
</dbReference>
<keyword evidence="4" id="KW-1185">Reference proteome</keyword>
<proteinExistence type="predicted"/>
<sequence length="117" mass="12267">MNWYYDNAGAAEGPMDDQAMTELARAKKLASDSLVWHAGLEAWQTVAALAPTWWAASLPTPAGIPAANVAARKLGNDASDAGARRLAGPNAPNTTATEPKAAGGFLRRLFGFGKKKD</sequence>
<evidence type="ECO:0000256" key="1">
    <source>
        <dbReference type="SAM" id="MobiDB-lite"/>
    </source>
</evidence>
<dbReference type="InterPro" id="IPR025640">
    <property type="entry name" value="GYF_2"/>
</dbReference>
<feature type="region of interest" description="Disordered" evidence="1">
    <location>
        <begin position="80"/>
        <end position="100"/>
    </location>
</feature>
<name>A0ABW0KMG4_9BACT</name>
<gene>
    <name evidence="3" type="ORF">ACFQDI_06875</name>
</gene>
<protein>
    <submittedName>
        <fullName evidence="3">DUF4339 domain-containing protein</fullName>
    </submittedName>
</protein>
<dbReference type="EMBL" id="JBHSMQ010000002">
    <property type="protein sequence ID" value="MFC5454565.1"/>
    <property type="molecule type" value="Genomic_DNA"/>
</dbReference>